<dbReference type="Gene3D" id="3.40.710.10">
    <property type="entry name" value="DD-peptidase/beta-lactamase superfamily"/>
    <property type="match status" value="1"/>
</dbReference>
<dbReference type="AlphaFoldDB" id="A0A6A4VWI4"/>
<keyword evidence="11" id="KW-1185">Reference proteome</keyword>
<dbReference type="EC" id="3.5.1.2" evidence="3"/>
<comment type="catalytic activity">
    <reaction evidence="6">
        <text>L-glutamine + H2O = L-glutamate + NH4(+)</text>
        <dbReference type="Rhea" id="RHEA:15889"/>
        <dbReference type="ChEBI" id="CHEBI:15377"/>
        <dbReference type="ChEBI" id="CHEBI:28938"/>
        <dbReference type="ChEBI" id="CHEBI:29985"/>
        <dbReference type="ChEBI" id="CHEBI:58359"/>
        <dbReference type="EC" id="3.5.1.2"/>
    </reaction>
</comment>
<accession>A0A6A4VWI4</accession>
<dbReference type="GO" id="GO:0006537">
    <property type="term" value="P:glutamate biosynthetic process"/>
    <property type="evidence" value="ECO:0007669"/>
    <property type="project" value="TreeGrafter"/>
</dbReference>
<dbReference type="OrthoDB" id="9995210at2759"/>
<feature type="repeat" description="ANK" evidence="8">
    <location>
        <begin position="417"/>
        <end position="440"/>
    </location>
</feature>
<dbReference type="SMART" id="SM00248">
    <property type="entry name" value="ANK"/>
    <property type="match status" value="2"/>
</dbReference>
<evidence type="ECO:0000313" key="10">
    <source>
        <dbReference type="EMBL" id="KAF0294258.1"/>
    </source>
</evidence>
<name>A0A6A4VWI4_AMPAM</name>
<evidence type="ECO:0000313" key="11">
    <source>
        <dbReference type="Proteomes" id="UP000440578"/>
    </source>
</evidence>
<dbReference type="PROSITE" id="PS50297">
    <property type="entry name" value="ANK_REP_REGION"/>
    <property type="match status" value="1"/>
</dbReference>
<dbReference type="SUPFAM" id="SSF48403">
    <property type="entry name" value="Ankyrin repeat"/>
    <property type="match status" value="1"/>
</dbReference>
<dbReference type="FunFam" id="1.25.40.20:FF:000069">
    <property type="entry name" value="Glutaminase, isoform E"/>
    <property type="match status" value="1"/>
</dbReference>
<dbReference type="Pfam" id="PF04960">
    <property type="entry name" value="Glutaminase"/>
    <property type="match status" value="1"/>
</dbReference>
<evidence type="ECO:0000256" key="9">
    <source>
        <dbReference type="SAM" id="MobiDB-lite"/>
    </source>
</evidence>
<evidence type="ECO:0000256" key="6">
    <source>
        <dbReference type="ARBA" id="ARBA00049534"/>
    </source>
</evidence>
<feature type="region of interest" description="Disordered" evidence="9">
    <location>
        <begin position="560"/>
        <end position="692"/>
    </location>
</feature>
<sequence length="692" mass="77302">MKRSILSVQSSCARDSRFWSNNGLCFDEDIFKGMIMDNIDIVNKALTGEMVIPQFETFCAHIEEIYETCQEFQDGKAACYIPQLDRVDAELWGVSLCTIDGQRYSVGDVEVPFTIQSVSKPIGYAIACADNGPDFVHKYVGQEPSGRSFNELCLDNNNKPHNPMINSGAIMVSTLLRPELDIADRFDYIFKKYKKMTGGEYLGFNNAIFLSERQAADRNFALAYFMREYGCFANQNIDLVSTLDFYFQMCSLEVTCESAAVIAGTLANGGVCPITGEAVLDPEAVRNTLCLMHSCGMYDYSGQFAFKCGVPAKSGVSGIIIVVIPNVVGFALYSPRLDAMGNSVRGVKFCKELIQKFNFHHFDNMSASTPKLDPRRTCAEKRADILYRVLFAAAAGDLTAIRRYCMMEVNLNDGDYDGRTALHLASAEGHLKVVKFLVEKCNVLVDPKDRWGNVPLDDARMGGNSEIVSFLIRKYKECRNMPSEDDPSNGLDFEPEPSLSRRSMRQQQGGTTDSDQELDVLRATETKLNNLALFEAARTNGTTNGTASAVPRLALNGEMNGETMTRSRTATPERRLEIKTETVERQPDPKQPESDLEIQRKPEPHPEPETEMRNGLGDLDMDPETPEEKLEHAPQLIFEPRTDEKSLKRAQSVQSSRAPKLVTVRTVSIGQRMHRSQSHVQSSSDHELKTRE</sequence>
<organism evidence="10 11">
    <name type="scientific">Amphibalanus amphitrite</name>
    <name type="common">Striped barnacle</name>
    <name type="synonym">Balanus amphitrite</name>
    <dbReference type="NCBI Taxonomy" id="1232801"/>
    <lineage>
        <taxon>Eukaryota</taxon>
        <taxon>Metazoa</taxon>
        <taxon>Ecdysozoa</taxon>
        <taxon>Arthropoda</taxon>
        <taxon>Crustacea</taxon>
        <taxon>Multicrustacea</taxon>
        <taxon>Cirripedia</taxon>
        <taxon>Thoracica</taxon>
        <taxon>Thoracicalcarea</taxon>
        <taxon>Balanomorpha</taxon>
        <taxon>Balanoidea</taxon>
        <taxon>Balanidae</taxon>
        <taxon>Amphibalaninae</taxon>
        <taxon>Amphibalanus</taxon>
    </lineage>
</organism>
<feature type="compositionally biased region" description="Basic and acidic residues" evidence="9">
    <location>
        <begin position="571"/>
        <end position="612"/>
    </location>
</feature>
<comment type="subunit">
    <text evidence="2">Homotetramer.</text>
</comment>
<dbReference type="GO" id="GO:0006543">
    <property type="term" value="P:L-glutamine catabolic process"/>
    <property type="evidence" value="ECO:0007669"/>
    <property type="project" value="TreeGrafter"/>
</dbReference>
<evidence type="ECO:0000256" key="5">
    <source>
        <dbReference type="ARBA" id="ARBA00022801"/>
    </source>
</evidence>
<dbReference type="GO" id="GO:0004359">
    <property type="term" value="F:glutaminase activity"/>
    <property type="evidence" value="ECO:0007669"/>
    <property type="project" value="UniProtKB-EC"/>
</dbReference>
<dbReference type="SUPFAM" id="SSF56601">
    <property type="entry name" value="beta-lactamase/transpeptidase-like"/>
    <property type="match status" value="1"/>
</dbReference>
<dbReference type="NCBIfam" id="TIGR03814">
    <property type="entry name" value="Gln_ase"/>
    <property type="match status" value="1"/>
</dbReference>
<dbReference type="Pfam" id="PF12796">
    <property type="entry name" value="Ank_2"/>
    <property type="match status" value="1"/>
</dbReference>
<dbReference type="InterPro" id="IPR012338">
    <property type="entry name" value="Beta-lactam/transpept-like"/>
</dbReference>
<protein>
    <recommendedName>
        <fullName evidence="3">glutaminase</fullName>
        <ecNumber evidence="3">3.5.1.2</ecNumber>
    </recommendedName>
    <alternativeName>
        <fullName evidence="7">L-glutamine amidohydrolase</fullName>
    </alternativeName>
</protein>
<dbReference type="HAMAP" id="MF_00313">
    <property type="entry name" value="Glutaminase"/>
    <property type="match status" value="1"/>
</dbReference>
<dbReference type="Gene3D" id="1.25.40.20">
    <property type="entry name" value="Ankyrin repeat-containing domain"/>
    <property type="match status" value="1"/>
</dbReference>
<evidence type="ECO:0000256" key="3">
    <source>
        <dbReference type="ARBA" id="ARBA00012918"/>
    </source>
</evidence>
<dbReference type="Proteomes" id="UP000440578">
    <property type="component" value="Unassembled WGS sequence"/>
</dbReference>
<dbReference type="InterPro" id="IPR015868">
    <property type="entry name" value="Glutaminase"/>
</dbReference>
<reference evidence="10 11" key="1">
    <citation type="submission" date="2019-07" db="EMBL/GenBank/DDBJ databases">
        <title>Draft genome assembly of a fouling barnacle, Amphibalanus amphitrite (Darwin, 1854): The first reference genome for Thecostraca.</title>
        <authorList>
            <person name="Kim W."/>
        </authorList>
    </citation>
    <scope>NUCLEOTIDE SEQUENCE [LARGE SCALE GENOMIC DNA]</scope>
    <source>
        <strain evidence="10">SNU_AA5</strain>
        <tissue evidence="10">Soma without cirri and trophi</tissue>
    </source>
</reference>
<comment type="caution">
    <text evidence="10">The sequence shown here is derived from an EMBL/GenBank/DDBJ whole genome shotgun (WGS) entry which is preliminary data.</text>
</comment>
<dbReference type="InterPro" id="IPR036770">
    <property type="entry name" value="Ankyrin_rpt-contain_sf"/>
</dbReference>
<gene>
    <name evidence="10" type="primary">Gls_0</name>
    <name evidence="10" type="ORF">FJT64_008062</name>
</gene>
<dbReference type="PANTHER" id="PTHR12544:SF29">
    <property type="entry name" value="GLUTAMINASE"/>
    <property type="match status" value="1"/>
</dbReference>
<evidence type="ECO:0000256" key="8">
    <source>
        <dbReference type="PROSITE-ProRule" id="PRU00023"/>
    </source>
</evidence>
<proteinExistence type="inferred from homology"/>
<evidence type="ECO:0000256" key="2">
    <source>
        <dbReference type="ARBA" id="ARBA00011881"/>
    </source>
</evidence>
<feature type="region of interest" description="Disordered" evidence="9">
    <location>
        <begin position="481"/>
        <end position="518"/>
    </location>
</feature>
<keyword evidence="4" id="KW-0677">Repeat</keyword>
<keyword evidence="8" id="KW-0040">ANK repeat</keyword>
<dbReference type="EMBL" id="VIIS01001696">
    <property type="protein sequence ID" value="KAF0294258.1"/>
    <property type="molecule type" value="Genomic_DNA"/>
</dbReference>
<evidence type="ECO:0000256" key="7">
    <source>
        <dbReference type="ARBA" id="ARBA00077251"/>
    </source>
</evidence>
<dbReference type="FunFam" id="3.40.710.10:FF:000008">
    <property type="entry name" value="Glutaminase, isoform E"/>
    <property type="match status" value="1"/>
</dbReference>
<dbReference type="PANTHER" id="PTHR12544">
    <property type="entry name" value="GLUTAMINASE"/>
    <property type="match status" value="1"/>
</dbReference>
<keyword evidence="5" id="KW-0378">Hydrolase</keyword>
<dbReference type="PROSITE" id="PS50088">
    <property type="entry name" value="ANK_REPEAT"/>
    <property type="match status" value="1"/>
</dbReference>
<evidence type="ECO:0000256" key="4">
    <source>
        <dbReference type="ARBA" id="ARBA00022737"/>
    </source>
</evidence>
<evidence type="ECO:0000256" key="1">
    <source>
        <dbReference type="ARBA" id="ARBA00011076"/>
    </source>
</evidence>
<comment type="similarity">
    <text evidence="1">Belongs to the glutaminase family.</text>
</comment>
<dbReference type="InterPro" id="IPR002110">
    <property type="entry name" value="Ankyrin_rpt"/>
</dbReference>